<name>A0A8H6M405_9AGAR</name>
<dbReference type="SUPFAM" id="SSF52540">
    <property type="entry name" value="P-loop containing nucleoside triphosphate hydrolases"/>
    <property type="match status" value="1"/>
</dbReference>
<dbReference type="Gene3D" id="3.40.50.300">
    <property type="entry name" value="P-loop containing nucleotide triphosphate hydrolases"/>
    <property type="match status" value="1"/>
</dbReference>
<dbReference type="InterPro" id="IPR027417">
    <property type="entry name" value="P-loop_NTPase"/>
</dbReference>
<dbReference type="InterPro" id="IPR007111">
    <property type="entry name" value="NACHT_NTPase"/>
</dbReference>
<dbReference type="PANTHER" id="PTHR10039:SF17">
    <property type="entry name" value="FUNGAL STAND N-TERMINAL GOODBYE DOMAIN-CONTAINING PROTEIN-RELATED"/>
    <property type="match status" value="1"/>
</dbReference>
<dbReference type="PANTHER" id="PTHR10039">
    <property type="entry name" value="AMELOGENIN"/>
    <property type="match status" value="1"/>
</dbReference>
<dbReference type="Proteomes" id="UP000521943">
    <property type="component" value="Unassembled WGS sequence"/>
</dbReference>
<organism evidence="3 4">
    <name type="scientific">Ephemerocybe angulata</name>
    <dbReference type="NCBI Taxonomy" id="980116"/>
    <lineage>
        <taxon>Eukaryota</taxon>
        <taxon>Fungi</taxon>
        <taxon>Dikarya</taxon>
        <taxon>Basidiomycota</taxon>
        <taxon>Agaricomycotina</taxon>
        <taxon>Agaricomycetes</taxon>
        <taxon>Agaricomycetidae</taxon>
        <taxon>Agaricales</taxon>
        <taxon>Agaricineae</taxon>
        <taxon>Psathyrellaceae</taxon>
        <taxon>Ephemerocybe</taxon>
    </lineage>
</organism>
<dbReference type="OrthoDB" id="163438at2759"/>
<sequence length="780" mass="87477">MELTEGKRTQPAATNDGLHFFQGAKEFSVGNQYNIGEQKILNTGTLLDLLNPIPNASYTRNRKLSPPDSSCLPGTRKDVIQKVVDWVDSSLLLKDSHVMWLYGYVGCGKSAIAQAVAERYARKKRLAASFFFFRGSGDRSRVGRFAATVASQVAASIPSTASTIEAAAKAHAGLLDPSMSLGAQFQHLVYNPIDAVKWAKLGLNMLKGPYLIVIDGLDECDDREEIASFIDHMLEFFRKNPRLPLRFLITSRVEEHLRTRLNNSSQVHLVNLVDHTTLDDIATAMRASFDLAAKHDRALASYGTWPIPSDFQQLVRHTGCSFIFMATIVKYILEPAGDELSPLDRLPFVLNINPGLDGLYSQTLARSQHLPHFGDIIATIALARIPLSVINLADLLNIETFKVIPVLVNLHAILQVPGDDNTPITLCHTSLRDFLLDEFRSGPLCAPMSHHERLAYRCIEVLSGIASLPDHNGTSSSDYAANSWKYHWGRMCQTLHHHHKPAEDRKHLTMLAISQLRESYPNDFAVVVASYILADFDIPSHFQPSTRTQNRSMALEIEAYVEFLQPITNEFCSRVILEAVALVLGPCADTRHALLDLWKEVRPPLPDLKSFHYTIVTVGRHHLLRNLVYPSPSGLRMRFTQTCASRYSRYIFSWLFFNWANHFVLALNDDRTLDWSSISEESPLAVVTGNSGTGDRTVQELVRRLYMKDSWKDKERFLGGVRSALEAASSRALREFSLEPNLPTQGSSWRWETSPNVDIFFGSTSSRASCWDVLAMRILS</sequence>
<dbReference type="PROSITE" id="PS50837">
    <property type="entry name" value="NACHT"/>
    <property type="match status" value="1"/>
</dbReference>
<feature type="domain" description="NACHT" evidence="2">
    <location>
        <begin position="97"/>
        <end position="252"/>
    </location>
</feature>
<evidence type="ECO:0000259" key="2">
    <source>
        <dbReference type="PROSITE" id="PS50837"/>
    </source>
</evidence>
<evidence type="ECO:0000313" key="4">
    <source>
        <dbReference type="Proteomes" id="UP000521943"/>
    </source>
</evidence>
<evidence type="ECO:0000256" key="1">
    <source>
        <dbReference type="ARBA" id="ARBA00022737"/>
    </source>
</evidence>
<dbReference type="InterPro" id="IPR056884">
    <property type="entry name" value="NPHP3-like_N"/>
</dbReference>
<evidence type="ECO:0000313" key="3">
    <source>
        <dbReference type="EMBL" id="KAF6754803.1"/>
    </source>
</evidence>
<keyword evidence="1" id="KW-0677">Repeat</keyword>
<dbReference type="EMBL" id="JACGCI010000033">
    <property type="protein sequence ID" value="KAF6754803.1"/>
    <property type="molecule type" value="Genomic_DNA"/>
</dbReference>
<reference evidence="3 4" key="1">
    <citation type="submission" date="2020-07" db="EMBL/GenBank/DDBJ databases">
        <title>Comparative genomics of pyrophilous fungi reveals a link between fire events and developmental genes.</title>
        <authorList>
            <consortium name="DOE Joint Genome Institute"/>
            <person name="Steindorff A.S."/>
            <person name="Carver A."/>
            <person name="Calhoun S."/>
            <person name="Stillman K."/>
            <person name="Liu H."/>
            <person name="Lipzen A."/>
            <person name="Pangilinan J."/>
            <person name="Labutti K."/>
            <person name="Bruns T.D."/>
            <person name="Grigoriev I.V."/>
        </authorList>
    </citation>
    <scope>NUCLEOTIDE SEQUENCE [LARGE SCALE GENOMIC DNA]</scope>
    <source>
        <strain evidence="3 4">CBS 144469</strain>
    </source>
</reference>
<dbReference type="AlphaFoldDB" id="A0A8H6M405"/>
<gene>
    <name evidence="3" type="ORF">DFP72DRAFT_364413</name>
</gene>
<keyword evidence="4" id="KW-1185">Reference proteome</keyword>
<protein>
    <recommendedName>
        <fullName evidence="2">NACHT domain-containing protein</fullName>
    </recommendedName>
</protein>
<proteinExistence type="predicted"/>
<comment type="caution">
    <text evidence="3">The sequence shown here is derived from an EMBL/GenBank/DDBJ whole genome shotgun (WGS) entry which is preliminary data.</text>
</comment>
<accession>A0A8H6M405</accession>
<dbReference type="Pfam" id="PF24883">
    <property type="entry name" value="NPHP3_N"/>
    <property type="match status" value="1"/>
</dbReference>